<accession>A0A0G4GIW8</accession>
<sequence>MLSAKRALPAVLWAVGVALRLSDEGDGKIPRQDRGIYLQAEECPFEENSFIISPKNFRWDDKKGRAIASCSSCFPTDPSGQIALPAETVAPVYAAVSKTTAAFLRFRGGSEPDVNELGSVETVLVVDNTREKAERVRFKTSAIPLLESTASSYESNESDGGGVANLQSFYWVASRYALSPSSSEPPGPTLEGKIESAVTIREPRPARVVFGRACAEGSRLWGTPFQGVSLSDSMKAEFAELSALRFSSLSHDSPFSCLLQATDAALPGGEEGNTRDSERERASHVSRPLEALRSALCVPKSTGGSSEGPRLCLAPIPQFQKSADSGDGLGASPEEKDHKSFASWIEQVLAARRMKVSRGHTEKGTLSHRLSGLRDILRRSGRRIWKFRFGLTRLFALPSRSEESEETEGQILGRLEEEEEASAQEGSRGSGEVGSLPLGWHWSVGLLPVSVSEGTSTSGVWEQNAADVILEVCAHALGVPSCLDWEMRTSAEGTSEKKGNRGPSPQSLALKGSHLSVALDPLHSELSEQTERRSASTWGAVLGGRGGTLLPSRTALFADSRKAVEMYTRRGVAECGNL</sequence>
<organism evidence="3">
    <name type="scientific">Chromera velia CCMP2878</name>
    <dbReference type="NCBI Taxonomy" id="1169474"/>
    <lineage>
        <taxon>Eukaryota</taxon>
        <taxon>Sar</taxon>
        <taxon>Alveolata</taxon>
        <taxon>Colpodellida</taxon>
        <taxon>Chromeraceae</taxon>
        <taxon>Chromera</taxon>
    </lineage>
</organism>
<proteinExistence type="predicted"/>
<feature type="signal peptide" evidence="2">
    <location>
        <begin position="1"/>
        <end position="18"/>
    </location>
</feature>
<feature type="region of interest" description="Disordered" evidence="1">
    <location>
        <begin position="266"/>
        <end position="286"/>
    </location>
</feature>
<evidence type="ECO:0000256" key="1">
    <source>
        <dbReference type="SAM" id="MobiDB-lite"/>
    </source>
</evidence>
<dbReference type="EMBL" id="CDMZ01001249">
    <property type="protein sequence ID" value="CEM29708.1"/>
    <property type="molecule type" value="Genomic_DNA"/>
</dbReference>
<evidence type="ECO:0000256" key="2">
    <source>
        <dbReference type="SAM" id="SignalP"/>
    </source>
</evidence>
<keyword evidence="2" id="KW-0732">Signal</keyword>
<protein>
    <submittedName>
        <fullName evidence="3">Uncharacterized protein</fullName>
    </submittedName>
</protein>
<name>A0A0G4GIW8_9ALVE</name>
<gene>
    <name evidence="3" type="ORF">Cvel_22049</name>
</gene>
<reference evidence="3" key="1">
    <citation type="submission" date="2014-11" db="EMBL/GenBank/DDBJ databases">
        <authorList>
            <person name="Otto D Thomas"/>
            <person name="Naeem Raeece"/>
        </authorList>
    </citation>
    <scope>NUCLEOTIDE SEQUENCE</scope>
</reference>
<dbReference type="AlphaFoldDB" id="A0A0G4GIW8"/>
<dbReference type="VEuPathDB" id="CryptoDB:Cvel_22049"/>
<feature type="compositionally biased region" description="Basic and acidic residues" evidence="1">
    <location>
        <begin position="272"/>
        <end position="283"/>
    </location>
</feature>
<evidence type="ECO:0000313" key="3">
    <source>
        <dbReference type="EMBL" id="CEM29708.1"/>
    </source>
</evidence>
<feature type="chain" id="PRO_5005190055" evidence="2">
    <location>
        <begin position="19"/>
        <end position="578"/>
    </location>
</feature>